<evidence type="ECO:0000313" key="3">
    <source>
        <dbReference type="Proteomes" id="UP001497382"/>
    </source>
</evidence>
<dbReference type="EMBL" id="CAXIEN010000315">
    <property type="protein sequence ID" value="CAL1292891.1"/>
    <property type="molecule type" value="Genomic_DNA"/>
</dbReference>
<sequence length="52" mass="6005">MSRNMLIDLFSVVWLSICSYKVVLTMTIVGVFEPDYPIAKDVVNKMFDSFIK</sequence>
<organism evidence="2 3">
    <name type="scientific">Larinioides sclopetarius</name>
    <dbReference type="NCBI Taxonomy" id="280406"/>
    <lineage>
        <taxon>Eukaryota</taxon>
        <taxon>Metazoa</taxon>
        <taxon>Ecdysozoa</taxon>
        <taxon>Arthropoda</taxon>
        <taxon>Chelicerata</taxon>
        <taxon>Arachnida</taxon>
        <taxon>Araneae</taxon>
        <taxon>Araneomorphae</taxon>
        <taxon>Entelegynae</taxon>
        <taxon>Araneoidea</taxon>
        <taxon>Araneidae</taxon>
        <taxon>Larinioides</taxon>
    </lineage>
</organism>
<keyword evidence="1" id="KW-0472">Membrane</keyword>
<keyword evidence="3" id="KW-1185">Reference proteome</keyword>
<accession>A0AAV2B9J0</accession>
<comment type="caution">
    <text evidence="2">The sequence shown here is derived from an EMBL/GenBank/DDBJ whole genome shotgun (WGS) entry which is preliminary data.</text>
</comment>
<reference evidence="2 3" key="1">
    <citation type="submission" date="2024-04" db="EMBL/GenBank/DDBJ databases">
        <authorList>
            <person name="Rising A."/>
            <person name="Reimegard J."/>
            <person name="Sonavane S."/>
            <person name="Akerstrom W."/>
            <person name="Nylinder S."/>
            <person name="Hedman E."/>
            <person name="Kallberg Y."/>
        </authorList>
    </citation>
    <scope>NUCLEOTIDE SEQUENCE [LARGE SCALE GENOMIC DNA]</scope>
</reference>
<keyword evidence="1" id="KW-0812">Transmembrane</keyword>
<dbReference type="Proteomes" id="UP001497382">
    <property type="component" value="Unassembled WGS sequence"/>
</dbReference>
<evidence type="ECO:0000313" key="2">
    <source>
        <dbReference type="EMBL" id="CAL1292891.1"/>
    </source>
</evidence>
<feature type="non-terminal residue" evidence="2">
    <location>
        <position position="52"/>
    </location>
</feature>
<dbReference type="AlphaFoldDB" id="A0AAV2B9J0"/>
<proteinExistence type="predicted"/>
<gene>
    <name evidence="2" type="ORF">LARSCL_LOCUS17904</name>
</gene>
<feature type="transmembrane region" description="Helical" evidence="1">
    <location>
        <begin position="12"/>
        <end position="32"/>
    </location>
</feature>
<name>A0AAV2B9J0_9ARAC</name>
<evidence type="ECO:0000256" key="1">
    <source>
        <dbReference type="SAM" id="Phobius"/>
    </source>
</evidence>
<keyword evidence="1" id="KW-1133">Transmembrane helix</keyword>
<protein>
    <submittedName>
        <fullName evidence="2">Uncharacterized protein</fullName>
    </submittedName>
</protein>